<feature type="region of interest" description="Disordered" evidence="1">
    <location>
        <begin position="83"/>
        <end position="119"/>
    </location>
</feature>
<reference evidence="3" key="1">
    <citation type="submission" date="2014-07" db="EMBL/GenBank/DDBJ databases">
        <title>Identification of a novel salt tolerance gene in wild soybean by whole-genome sequencing.</title>
        <authorList>
            <person name="Lam H.-M."/>
            <person name="Qi X."/>
            <person name="Li M.-W."/>
            <person name="Liu X."/>
            <person name="Xie M."/>
            <person name="Ni M."/>
            <person name="Xu X."/>
        </authorList>
    </citation>
    <scope>NUCLEOTIDE SEQUENCE [LARGE SCALE GENOMIC DNA]</scope>
    <source>
        <tissue evidence="3">Root</tissue>
    </source>
</reference>
<dbReference type="PANTHER" id="PTHR12299:SF78">
    <property type="entry name" value="RGG REPEATS NUCLEAR RNA BINDING PROTEIN C"/>
    <property type="match status" value="1"/>
</dbReference>
<evidence type="ECO:0000259" key="2">
    <source>
        <dbReference type="SMART" id="SM01233"/>
    </source>
</evidence>
<dbReference type="SMART" id="SM01233">
    <property type="entry name" value="HABP4_PAI-RBP1"/>
    <property type="match status" value="1"/>
</dbReference>
<feature type="compositionally biased region" description="Basic and acidic residues" evidence="1">
    <location>
        <begin position="83"/>
        <end position="99"/>
    </location>
</feature>
<dbReference type="EMBL" id="KN644929">
    <property type="protein sequence ID" value="KHN41588.1"/>
    <property type="molecule type" value="Genomic_DNA"/>
</dbReference>
<dbReference type="Proteomes" id="UP000053555">
    <property type="component" value="Unassembled WGS sequence"/>
</dbReference>
<organism evidence="3">
    <name type="scientific">Glycine soja</name>
    <name type="common">Wild soybean</name>
    <dbReference type="NCBI Taxonomy" id="3848"/>
    <lineage>
        <taxon>Eukaryota</taxon>
        <taxon>Viridiplantae</taxon>
        <taxon>Streptophyta</taxon>
        <taxon>Embryophyta</taxon>
        <taxon>Tracheophyta</taxon>
        <taxon>Spermatophyta</taxon>
        <taxon>Magnoliopsida</taxon>
        <taxon>eudicotyledons</taxon>
        <taxon>Gunneridae</taxon>
        <taxon>Pentapetalae</taxon>
        <taxon>rosids</taxon>
        <taxon>fabids</taxon>
        <taxon>Fabales</taxon>
        <taxon>Fabaceae</taxon>
        <taxon>Papilionoideae</taxon>
        <taxon>50 kb inversion clade</taxon>
        <taxon>NPAAA clade</taxon>
        <taxon>indigoferoid/millettioid clade</taxon>
        <taxon>Phaseoleae</taxon>
        <taxon>Glycine</taxon>
        <taxon>Glycine subgen. Soja</taxon>
    </lineage>
</organism>
<gene>
    <name evidence="3" type="ORF">glysoja_038326</name>
</gene>
<name>A0A0B2SA41_GLYSO</name>
<dbReference type="GO" id="GO:0005634">
    <property type="term" value="C:nucleus"/>
    <property type="evidence" value="ECO:0007669"/>
    <property type="project" value="TreeGrafter"/>
</dbReference>
<protein>
    <recommendedName>
        <fullName evidence="2">Hyaluronan/mRNA-binding protein domain-containing protein</fullName>
    </recommendedName>
</protein>
<feature type="non-terminal residue" evidence="3">
    <location>
        <position position="1"/>
    </location>
</feature>
<dbReference type="PANTHER" id="PTHR12299">
    <property type="entry name" value="HYALURONIC ACID-BINDING PROTEIN 4"/>
    <property type="match status" value="1"/>
</dbReference>
<dbReference type="GO" id="GO:0005737">
    <property type="term" value="C:cytoplasm"/>
    <property type="evidence" value="ECO:0007669"/>
    <property type="project" value="TreeGrafter"/>
</dbReference>
<dbReference type="GO" id="GO:0003729">
    <property type="term" value="F:mRNA binding"/>
    <property type="evidence" value="ECO:0007669"/>
    <property type="project" value="TreeGrafter"/>
</dbReference>
<evidence type="ECO:0000313" key="3">
    <source>
        <dbReference type="EMBL" id="KHN41588.1"/>
    </source>
</evidence>
<proteinExistence type="predicted"/>
<evidence type="ECO:0000256" key="1">
    <source>
        <dbReference type="SAM" id="MobiDB-lite"/>
    </source>
</evidence>
<accession>A0A0B2SA41</accession>
<feature type="region of interest" description="Disordered" evidence="1">
    <location>
        <begin position="1"/>
        <end position="63"/>
    </location>
</feature>
<feature type="domain" description="Hyaluronan/mRNA-binding protein" evidence="2">
    <location>
        <begin position="35"/>
        <end position="131"/>
    </location>
</feature>
<dbReference type="InterPro" id="IPR039764">
    <property type="entry name" value="HABP4/SERBP1-like"/>
</dbReference>
<dbReference type="InterPro" id="IPR006861">
    <property type="entry name" value="HABP4_PAIRBP1-bd"/>
</dbReference>
<feature type="compositionally biased region" description="Gly residues" evidence="1">
    <location>
        <begin position="1"/>
        <end position="14"/>
    </location>
</feature>
<dbReference type="AlphaFoldDB" id="A0A0B2SA41"/>
<dbReference type="Pfam" id="PF04774">
    <property type="entry name" value="HABP4_PAI-RBP1"/>
    <property type="match status" value="1"/>
</dbReference>
<sequence length="144" mass="15846">RRGHGGPHGPYRGGGSRHGHRGGFSNGEAGDEGRPRRAFKLHSGTGRGNEFKREGFGRGNWGTQNDDIAEVIEEVVNETEKILADEKRIGEEDAAEGNKDSPANENEEKESEDKAQKTEARKLDIKEFASMKVRIFGPTFALNL</sequence>